<feature type="region of interest" description="Disordered" evidence="1">
    <location>
        <begin position="108"/>
        <end position="150"/>
    </location>
</feature>
<evidence type="ECO:0000313" key="2">
    <source>
        <dbReference type="Proteomes" id="UP000887560"/>
    </source>
</evidence>
<name>A0A915NT25_9BILA</name>
<keyword evidence="2" id="KW-1185">Reference proteome</keyword>
<feature type="compositionally biased region" description="Basic and acidic residues" evidence="1">
    <location>
        <begin position="108"/>
        <end position="139"/>
    </location>
</feature>
<dbReference type="WBParaSite" id="scf7180000421512.g7091">
    <property type="protein sequence ID" value="scf7180000421512.g7091"/>
    <property type="gene ID" value="scf7180000421512.g7091"/>
</dbReference>
<dbReference type="AlphaFoldDB" id="A0A915NT25"/>
<dbReference type="Proteomes" id="UP000887560">
    <property type="component" value="Unplaced"/>
</dbReference>
<sequence>MQERMTRELEKKEKELIAKYEKKWEEEKGKSEFKKFATRVISRAEKDKVEEEIVDKLPEEKEKYLKELKEKEKIEPWIGKKMRTKQSRFDENVVGRGIRNEYTISPDRRQGCSYKYKDSSNENRDKYYKRGGYVDEKERKDKKKTKPNTAEMGVNTLITSFVLDRIFDNLEEIKDLLNLTPNI</sequence>
<evidence type="ECO:0000313" key="3">
    <source>
        <dbReference type="WBParaSite" id="scf7180000421512.g7091"/>
    </source>
</evidence>
<reference evidence="3" key="1">
    <citation type="submission" date="2022-11" db="UniProtKB">
        <authorList>
            <consortium name="WormBaseParasite"/>
        </authorList>
    </citation>
    <scope>IDENTIFICATION</scope>
</reference>
<organism evidence="2 3">
    <name type="scientific">Meloidogyne floridensis</name>
    <dbReference type="NCBI Taxonomy" id="298350"/>
    <lineage>
        <taxon>Eukaryota</taxon>
        <taxon>Metazoa</taxon>
        <taxon>Ecdysozoa</taxon>
        <taxon>Nematoda</taxon>
        <taxon>Chromadorea</taxon>
        <taxon>Rhabditida</taxon>
        <taxon>Tylenchina</taxon>
        <taxon>Tylenchomorpha</taxon>
        <taxon>Tylenchoidea</taxon>
        <taxon>Meloidogynidae</taxon>
        <taxon>Meloidogyninae</taxon>
        <taxon>Meloidogyne</taxon>
    </lineage>
</organism>
<proteinExistence type="predicted"/>
<protein>
    <submittedName>
        <fullName evidence="3">Uncharacterized protein</fullName>
    </submittedName>
</protein>
<evidence type="ECO:0000256" key="1">
    <source>
        <dbReference type="SAM" id="MobiDB-lite"/>
    </source>
</evidence>
<accession>A0A915NT25</accession>